<evidence type="ECO:0000313" key="9">
    <source>
        <dbReference type="EMBL" id="KAL3228447.1"/>
    </source>
</evidence>
<evidence type="ECO:0000256" key="7">
    <source>
        <dbReference type="SAM" id="SignalP"/>
    </source>
</evidence>
<dbReference type="Gene3D" id="2.60.120.200">
    <property type="match status" value="1"/>
</dbReference>
<keyword evidence="4 6" id="KW-1133">Transmembrane helix</keyword>
<dbReference type="PROSITE" id="PS51328">
    <property type="entry name" value="L_LECTIN_LIKE"/>
    <property type="match status" value="1"/>
</dbReference>
<name>A0ABR4NLT2_9SACH</name>
<sequence length="442" mass="49638">MKVSVVGLLAAIGSVYAHGAGHAAKTDNDKLDVKHSLPDLVKQNDKLPSNWVLGEAAKLEAARFVLTPGKSTKGSLWAKDSFQLEDSFAVEWTFRDVGYEGESVGGMAFWMISGKDEKEIQETLKDKSFVNGPAKFDGLLLYLDTKELYGPSIKAQLNDKSLTITRDDAQSKSFGSCLLGYQDSSVPTTLRLTYDRDSKSMLKLQIDNRICFQTFKVSLPAGMYRFGATAVNDENGESFEVLKMKLYNGIIEDSLIPNVNAMPQPKFVTKQVDKATGKEKIVEQDIFDTTKGDKVSLLDLYKKLDKVEGELLANDMSAMEEKLSAIVQLQKETTDTIVQLLSIIDAIAIKRKDTHADNKNDKSAEVLEQYKDFISMNEKLEQMLQEQQKVRDLNKHEDTGKHDVDALFRKMALWLSPVIVLMLIMSYYTFKIRQEIVKTKLL</sequence>
<proteinExistence type="predicted"/>
<dbReference type="CDD" id="cd06903">
    <property type="entry name" value="lectin_EMP46_EMP47"/>
    <property type="match status" value="1"/>
</dbReference>
<accession>A0ABR4NLT2</accession>
<keyword evidence="3 7" id="KW-0732">Signal</keyword>
<feature type="transmembrane region" description="Helical" evidence="6">
    <location>
        <begin position="411"/>
        <end position="430"/>
    </location>
</feature>
<evidence type="ECO:0000313" key="10">
    <source>
        <dbReference type="Proteomes" id="UP001623330"/>
    </source>
</evidence>
<dbReference type="InterPro" id="IPR051136">
    <property type="entry name" value="Intracellular_Lectin-GPT"/>
</dbReference>
<dbReference type="InterPro" id="IPR005052">
    <property type="entry name" value="Lectin_leg"/>
</dbReference>
<keyword evidence="10" id="KW-1185">Reference proteome</keyword>
<evidence type="ECO:0000259" key="8">
    <source>
        <dbReference type="PROSITE" id="PS51328"/>
    </source>
</evidence>
<evidence type="ECO:0000256" key="6">
    <source>
        <dbReference type="SAM" id="Phobius"/>
    </source>
</evidence>
<evidence type="ECO:0000256" key="1">
    <source>
        <dbReference type="ARBA" id="ARBA00004479"/>
    </source>
</evidence>
<gene>
    <name evidence="9" type="ORF">RNJ44_02392</name>
</gene>
<organism evidence="9 10">
    <name type="scientific">Nakaseomyces bracarensis</name>
    <dbReference type="NCBI Taxonomy" id="273131"/>
    <lineage>
        <taxon>Eukaryota</taxon>
        <taxon>Fungi</taxon>
        <taxon>Dikarya</taxon>
        <taxon>Ascomycota</taxon>
        <taxon>Saccharomycotina</taxon>
        <taxon>Saccharomycetes</taxon>
        <taxon>Saccharomycetales</taxon>
        <taxon>Saccharomycetaceae</taxon>
        <taxon>Nakaseomyces</taxon>
    </lineage>
</organism>
<dbReference type="SUPFAM" id="SSF49899">
    <property type="entry name" value="Concanavalin A-like lectins/glucanases"/>
    <property type="match status" value="1"/>
</dbReference>
<comment type="caution">
    <text evidence="9">The sequence shown here is derived from an EMBL/GenBank/DDBJ whole genome shotgun (WGS) entry which is preliminary data.</text>
</comment>
<feature type="signal peptide" evidence="7">
    <location>
        <begin position="1"/>
        <end position="17"/>
    </location>
</feature>
<evidence type="ECO:0000256" key="5">
    <source>
        <dbReference type="ARBA" id="ARBA00023136"/>
    </source>
</evidence>
<dbReference type="Pfam" id="PF03388">
    <property type="entry name" value="Lectin_leg-like"/>
    <property type="match status" value="1"/>
</dbReference>
<dbReference type="PANTHER" id="PTHR12223">
    <property type="entry name" value="VESICULAR MANNOSE-BINDING LECTIN"/>
    <property type="match status" value="1"/>
</dbReference>
<reference evidence="9 10" key="1">
    <citation type="submission" date="2024-05" db="EMBL/GenBank/DDBJ databases">
        <title>Long read based assembly of the Candida bracarensis genome reveals expanded adhesin content.</title>
        <authorList>
            <person name="Marcet-Houben M."/>
            <person name="Ksiezopolska E."/>
            <person name="Gabaldon T."/>
        </authorList>
    </citation>
    <scope>NUCLEOTIDE SEQUENCE [LARGE SCALE GENOMIC DNA]</scope>
    <source>
        <strain evidence="9 10">CBM6</strain>
    </source>
</reference>
<evidence type="ECO:0000256" key="4">
    <source>
        <dbReference type="ARBA" id="ARBA00022989"/>
    </source>
</evidence>
<dbReference type="Proteomes" id="UP001623330">
    <property type="component" value="Unassembled WGS sequence"/>
</dbReference>
<keyword evidence="2 6" id="KW-0812">Transmembrane</keyword>
<keyword evidence="5 6" id="KW-0472">Membrane</keyword>
<evidence type="ECO:0000256" key="3">
    <source>
        <dbReference type="ARBA" id="ARBA00022729"/>
    </source>
</evidence>
<feature type="chain" id="PRO_5046265516" evidence="7">
    <location>
        <begin position="18"/>
        <end position="442"/>
    </location>
</feature>
<dbReference type="InterPro" id="IPR035661">
    <property type="entry name" value="EMP46/EMP47_N"/>
</dbReference>
<dbReference type="EMBL" id="JBEVYD010000013">
    <property type="protein sequence ID" value="KAL3228447.1"/>
    <property type="molecule type" value="Genomic_DNA"/>
</dbReference>
<feature type="domain" description="L-type lectin-like" evidence="8">
    <location>
        <begin position="27"/>
        <end position="249"/>
    </location>
</feature>
<dbReference type="InterPro" id="IPR013320">
    <property type="entry name" value="ConA-like_dom_sf"/>
</dbReference>
<dbReference type="PANTHER" id="PTHR12223:SF28">
    <property type="entry name" value="LECTIN, MANNOSE BINDING 1 LIKE"/>
    <property type="match status" value="1"/>
</dbReference>
<comment type="subcellular location">
    <subcellularLocation>
        <location evidence="1">Membrane</location>
        <topology evidence="1">Single-pass type I membrane protein</topology>
    </subcellularLocation>
</comment>
<protein>
    <submittedName>
        <fullName evidence="9">Protein EMP47</fullName>
    </submittedName>
</protein>
<evidence type="ECO:0000256" key="2">
    <source>
        <dbReference type="ARBA" id="ARBA00022692"/>
    </source>
</evidence>